<organism evidence="1 2">
    <name type="scientific">Nitzschia inconspicua</name>
    <dbReference type="NCBI Taxonomy" id="303405"/>
    <lineage>
        <taxon>Eukaryota</taxon>
        <taxon>Sar</taxon>
        <taxon>Stramenopiles</taxon>
        <taxon>Ochrophyta</taxon>
        <taxon>Bacillariophyta</taxon>
        <taxon>Bacillariophyceae</taxon>
        <taxon>Bacillariophycidae</taxon>
        <taxon>Bacillariales</taxon>
        <taxon>Bacillariaceae</taxon>
        <taxon>Nitzschia</taxon>
    </lineage>
</organism>
<evidence type="ECO:0000313" key="1">
    <source>
        <dbReference type="EMBL" id="KAG7347915.1"/>
    </source>
</evidence>
<dbReference type="AlphaFoldDB" id="A0A9K3KQB1"/>
<proteinExistence type="predicted"/>
<dbReference type="OrthoDB" id="2779at2759"/>
<dbReference type="Proteomes" id="UP000693970">
    <property type="component" value="Unassembled WGS sequence"/>
</dbReference>
<comment type="caution">
    <text evidence="1">The sequence shown here is derived from an EMBL/GenBank/DDBJ whole genome shotgun (WGS) entry which is preliminary data.</text>
</comment>
<protein>
    <submittedName>
        <fullName evidence="1">Uncharacterized protein</fullName>
    </submittedName>
</protein>
<accession>A0A9K3KQB1</accession>
<reference evidence="1" key="2">
    <citation type="submission" date="2021-04" db="EMBL/GenBank/DDBJ databases">
        <authorList>
            <person name="Podell S."/>
        </authorList>
    </citation>
    <scope>NUCLEOTIDE SEQUENCE</scope>
    <source>
        <strain evidence="1">Hildebrandi</strain>
    </source>
</reference>
<sequence>MLTKEAFWNYRCRLVWWLVISISVVVERIGLCLSYRAVTDPSGPRILFLRFIRARGNKDRRCYFYQPVRRCAPSLQLSKEGHGETEISPSFSLLSAPTRLPVRPYKATSSRKPRGYWKRKENIEHELRNLWIRTLTQGETANFDSLDRERYLPSDKPPPIPNHALLNHWKRFDMTCLIQRYGLDELAELLGGAEVIPGKWKEATHLPLIQRVVELDKDLSIDEPPPSPQQLKLFNKRKEQKSQDIDTWKASQNLRATERKRRGYWTKSTVVFTLFQFLNHRKQSENIPAVWMPQMTELQSHGWSAAVLKRYGSSRKICQELGLVPVHEWKYFERQYELLLTLKDFCDQHMNGDYTIFPKVSRLSDAEKRLVRLTQEFGGTTMVASRLGMAYDGGQGTSDFGLNWGSFDLECGIALMDFVRNDQLQKKPPLCPAGIFMPTPAELLEAGKEGLHAKIKRYGGYENVARRLGLGWIALRR</sequence>
<keyword evidence="2" id="KW-1185">Reference proteome</keyword>
<dbReference type="EMBL" id="JAGRRH010000020">
    <property type="protein sequence ID" value="KAG7347915.1"/>
    <property type="molecule type" value="Genomic_DNA"/>
</dbReference>
<gene>
    <name evidence="1" type="ORF">IV203_016620</name>
</gene>
<name>A0A9K3KQB1_9STRA</name>
<evidence type="ECO:0000313" key="2">
    <source>
        <dbReference type="Proteomes" id="UP000693970"/>
    </source>
</evidence>
<reference evidence="1" key="1">
    <citation type="journal article" date="2021" name="Sci. Rep.">
        <title>Diploid genomic architecture of Nitzschia inconspicua, an elite biomass production diatom.</title>
        <authorList>
            <person name="Oliver A."/>
            <person name="Podell S."/>
            <person name="Pinowska A."/>
            <person name="Traller J.C."/>
            <person name="Smith S.R."/>
            <person name="McClure R."/>
            <person name="Beliaev A."/>
            <person name="Bohutskyi P."/>
            <person name="Hill E.A."/>
            <person name="Rabines A."/>
            <person name="Zheng H."/>
            <person name="Allen L.Z."/>
            <person name="Kuo A."/>
            <person name="Grigoriev I.V."/>
            <person name="Allen A.E."/>
            <person name="Hazlebeck D."/>
            <person name="Allen E.E."/>
        </authorList>
    </citation>
    <scope>NUCLEOTIDE SEQUENCE</scope>
    <source>
        <strain evidence="1">Hildebrandi</strain>
    </source>
</reference>